<dbReference type="Proteomes" id="UP000807159">
    <property type="component" value="Chromosome 12"/>
</dbReference>
<accession>A0A8T2XGN8</accession>
<evidence type="ECO:0000313" key="2">
    <source>
        <dbReference type="EMBL" id="KAH8492679.1"/>
    </source>
</evidence>
<feature type="compositionally biased region" description="Low complexity" evidence="1">
    <location>
        <begin position="1"/>
        <end position="12"/>
    </location>
</feature>
<name>A0A8T2XGN8_POPDE</name>
<keyword evidence="3" id="KW-1185">Reference proteome</keyword>
<gene>
    <name evidence="2" type="ORF">H0E87_022052</name>
</gene>
<evidence type="ECO:0000256" key="1">
    <source>
        <dbReference type="SAM" id="MobiDB-lite"/>
    </source>
</evidence>
<comment type="caution">
    <text evidence="2">The sequence shown here is derived from an EMBL/GenBank/DDBJ whole genome shotgun (WGS) entry which is preliminary data.</text>
</comment>
<sequence length="168" mass="17695">MPASTLSLSISLPPTPRKEKSASSSYSAVVAAEKPRQQWSRSSFPHHRNTGSPTPDCCHDSPSSDIAAALQAAIVSSRRLPSRPATTGAPQPHFRPASGRTSKKSSFRSSNRELTQASSCSRGNPYVLSSPPRAEATGIRCAPRMSSNSLPFGPADGATPASQYSNSK</sequence>
<reference evidence="2" key="1">
    <citation type="journal article" date="2021" name="J. Hered.">
        <title>Genome Assembly of Salicaceae Populus deltoides (Eastern Cottonwood) I-69 Based on Nanopore Sequencing and Hi-C Technologies.</title>
        <authorList>
            <person name="Bai S."/>
            <person name="Wu H."/>
            <person name="Zhang J."/>
            <person name="Pan Z."/>
            <person name="Zhao W."/>
            <person name="Li Z."/>
            <person name="Tong C."/>
        </authorList>
    </citation>
    <scope>NUCLEOTIDE SEQUENCE</scope>
    <source>
        <tissue evidence="2">Leaf</tissue>
    </source>
</reference>
<feature type="compositionally biased region" description="Low complexity" evidence="1">
    <location>
        <begin position="22"/>
        <end position="32"/>
    </location>
</feature>
<dbReference type="AlphaFoldDB" id="A0A8T2XGN8"/>
<feature type="compositionally biased region" description="Polar residues" evidence="1">
    <location>
        <begin position="107"/>
        <end position="122"/>
    </location>
</feature>
<organism evidence="2 3">
    <name type="scientific">Populus deltoides</name>
    <name type="common">Eastern poplar</name>
    <name type="synonym">Eastern cottonwood</name>
    <dbReference type="NCBI Taxonomy" id="3696"/>
    <lineage>
        <taxon>Eukaryota</taxon>
        <taxon>Viridiplantae</taxon>
        <taxon>Streptophyta</taxon>
        <taxon>Embryophyta</taxon>
        <taxon>Tracheophyta</taxon>
        <taxon>Spermatophyta</taxon>
        <taxon>Magnoliopsida</taxon>
        <taxon>eudicotyledons</taxon>
        <taxon>Gunneridae</taxon>
        <taxon>Pentapetalae</taxon>
        <taxon>rosids</taxon>
        <taxon>fabids</taxon>
        <taxon>Malpighiales</taxon>
        <taxon>Salicaceae</taxon>
        <taxon>Saliceae</taxon>
        <taxon>Populus</taxon>
    </lineage>
</organism>
<feature type="region of interest" description="Disordered" evidence="1">
    <location>
        <begin position="1"/>
        <end position="168"/>
    </location>
</feature>
<protein>
    <submittedName>
        <fullName evidence="2">Uncharacterized protein</fullName>
    </submittedName>
</protein>
<proteinExistence type="predicted"/>
<dbReference type="EMBL" id="JACEGQ020000012">
    <property type="protein sequence ID" value="KAH8492679.1"/>
    <property type="molecule type" value="Genomic_DNA"/>
</dbReference>
<evidence type="ECO:0000313" key="3">
    <source>
        <dbReference type="Proteomes" id="UP000807159"/>
    </source>
</evidence>